<dbReference type="EMBL" id="QGKX02001621">
    <property type="protein sequence ID" value="KAF3500606.1"/>
    <property type="molecule type" value="Genomic_DNA"/>
</dbReference>
<evidence type="ECO:0000256" key="3">
    <source>
        <dbReference type="ARBA" id="ARBA00023004"/>
    </source>
</evidence>
<dbReference type="Proteomes" id="UP000712600">
    <property type="component" value="Unassembled WGS sequence"/>
</dbReference>
<organism evidence="6 7">
    <name type="scientific">Brassica cretica</name>
    <name type="common">Mustard</name>
    <dbReference type="NCBI Taxonomy" id="69181"/>
    <lineage>
        <taxon>Eukaryota</taxon>
        <taxon>Viridiplantae</taxon>
        <taxon>Streptophyta</taxon>
        <taxon>Embryophyta</taxon>
        <taxon>Tracheophyta</taxon>
        <taxon>Spermatophyta</taxon>
        <taxon>Magnoliopsida</taxon>
        <taxon>eudicotyledons</taxon>
        <taxon>Gunneridae</taxon>
        <taxon>Pentapetalae</taxon>
        <taxon>rosids</taxon>
        <taxon>malvids</taxon>
        <taxon>Brassicales</taxon>
        <taxon>Brassicaceae</taxon>
        <taxon>Brassiceae</taxon>
        <taxon>Brassica</taxon>
    </lineage>
</organism>
<keyword evidence="3" id="KW-0408">Iron</keyword>
<gene>
    <name evidence="6" type="ORF">F2Q69_00045614</name>
</gene>
<reference evidence="6" key="1">
    <citation type="submission" date="2019-12" db="EMBL/GenBank/DDBJ databases">
        <title>Genome sequencing and annotation of Brassica cretica.</title>
        <authorList>
            <person name="Studholme D.J."/>
            <person name="Sarris P."/>
        </authorList>
    </citation>
    <scope>NUCLEOTIDE SEQUENCE</scope>
    <source>
        <strain evidence="6">PFS-109/04</strain>
        <tissue evidence="6">Leaf</tissue>
    </source>
</reference>
<sequence length="194" mass="22281">MDLQEGHMFKALVALDPSTTSIPTPKLKNISRLRTEHQVYELRDSHRLLAGMDKREPDDPNPYLLAIWTPECNSVREANSQTVIGTLLVPSRTAMRGRFPLNGTYFQVNEVFADHASSLEPIDVPRDWLWDLPRRTVYFGTSTSSIFRGMSTAQIQYCFRRGFVCVRGFEHKTRAPRPLFARLHFPSSKLKNKT</sequence>
<evidence type="ECO:0000313" key="7">
    <source>
        <dbReference type="Proteomes" id="UP000712600"/>
    </source>
</evidence>
<dbReference type="GO" id="GO:0141166">
    <property type="term" value="P:chromosomal 5-methylcytosine DNA demethylation pathway"/>
    <property type="evidence" value="ECO:0007669"/>
    <property type="project" value="InterPro"/>
</dbReference>
<evidence type="ECO:0000259" key="5">
    <source>
        <dbReference type="Pfam" id="PF15628"/>
    </source>
</evidence>
<dbReference type="PANTHER" id="PTHR46213">
    <property type="entry name" value="TRANSCRIPTIONAL ACTIVATOR DEMETER"/>
    <property type="match status" value="1"/>
</dbReference>
<evidence type="ECO:0000256" key="2">
    <source>
        <dbReference type="ARBA" id="ARBA00022723"/>
    </source>
</evidence>
<comment type="caution">
    <text evidence="6">The sequence shown here is derived from an EMBL/GenBank/DDBJ whole genome shotgun (WGS) entry which is preliminary data.</text>
</comment>
<dbReference type="AlphaFoldDB" id="A0A8S9NEI0"/>
<dbReference type="InterPro" id="IPR028925">
    <property type="entry name" value="RRM_DME"/>
</dbReference>
<dbReference type="Pfam" id="PF15628">
    <property type="entry name" value="RRM_DME"/>
    <property type="match status" value="1"/>
</dbReference>
<feature type="domain" description="Demeter RRM-fold" evidence="5">
    <location>
        <begin position="85"/>
        <end position="185"/>
    </location>
</feature>
<proteinExistence type="predicted"/>
<dbReference type="GO" id="GO:0046872">
    <property type="term" value="F:metal ion binding"/>
    <property type="evidence" value="ECO:0007669"/>
    <property type="project" value="UniProtKB-KW"/>
</dbReference>
<dbReference type="PANTHER" id="PTHR46213:SF27">
    <property type="entry name" value="TRANSCRIPTIONAL ACTIVATOR DEMETER"/>
    <property type="match status" value="1"/>
</dbReference>
<dbReference type="InterPro" id="IPR044811">
    <property type="entry name" value="DME/ROS1"/>
</dbReference>
<dbReference type="GO" id="GO:0051536">
    <property type="term" value="F:iron-sulfur cluster binding"/>
    <property type="evidence" value="ECO:0007669"/>
    <property type="project" value="UniProtKB-KW"/>
</dbReference>
<accession>A0A8S9NEI0</accession>
<evidence type="ECO:0000256" key="1">
    <source>
        <dbReference type="ARBA" id="ARBA00001966"/>
    </source>
</evidence>
<evidence type="ECO:0000313" key="6">
    <source>
        <dbReference type="EMBL" id="KAF3500606.1"/>
    </source>
</evidence>
<dbReference type="GO" id="GO:0035514">
    <property type="term" value="F:DNA demethylase activity"/>
    <property type="evidence" value="ECO:0007669"/>
    <property type="project" value="InterPro"/>
</dbReference>
<name>A0A8S9NEI0_BRACR</name>
<keyword evidence="4" id="KW-0411">Iron-sulfur</keyword>
<evidence type="ECO:0000256" key="4">
    <source>
        <dbReference type="ARBA" id="ARBA00023014"/>
    </source>
</evidence>
<protein>
    <recommendedName>
        <fullName evidence="5">Demeter RRM-fold domain-containing protein</fullName>
    </recommendedName>
</protein>
<dbReference type="GO" id="GO:0019104">
    <property type="term" value="F:DNA N-glycosylase activity"/>
    <property type="evidence" value="ECO:0007669"/>
    <property type="project" value="InterPro"/>
</dbReference>
<comment type="cofactor">
    <cofactor evidence="1">
        <name>[4Fe-4S] cluster</name>
        <dbReference type="ChEBI" id="CHEBI:49883"/>
    </cofactor>
</comment>
<keyword evidence="2" id="KW-0479">Metal-binding</keyword>